<protein>
    <recommendedName>
        <fullName evidence="3">Antitoxin</fullName>
    </recommendedName>
</protein>
<reference evidence="1 2" key="1">
    <citation type="journal article" date="2016" name="Nat. Commun.">
        <title>Thousands of microbial genomes shed light on interconnected biogeochemical processes in an aquifer system.</title>
        <authorList>
            <person name="Anantharaman K."/>
            <person name="Brown C.T."/>
            <person name="Hug L.A."/>
            <person name="Sharon I."/>
            <person name="Castelle C.J."/>
            <person name="Probst A.J."/>
            <person name="Thomas B.C."/>
            <person name="Singh A."/>
            <person name="Wilkins M.J."/>
            <person name="Karaoz U."/>
            <person name="Brodie E.L."/>
            <person name="Williams K.H."/>
            <person name="Hubbard S.S."/>
            <person name="Banfield J.F."/>
        </authorList>
    </citation>
    <scope>NUCLEOTIDE SEQUENCE [LARGE SCALE GENOMIC DNA]</scope>
</reference>
<proteinExistence type="predicted"/>
<sequence>MKIQTISTKELREDFSKLRSAMEEGKSLLLFYRSRPLAEIKPVKRQQQKLRSFSLREMKQWIADDQLTEKQQKRIEAIINRLP</sequence>
<dbReference type="AlphaFoldDB" id="A0A1G1VTL9"/>
<name>A0A1G1VTL9_9BACT</name>
<evidence type="ECO:0000313" key="2">
    <source>
        <dbReference type="Proteomes" id="UP000179233"/>
    </source>
</evidence>
<accession>A0A1G1VTL9</accession>
<evidence type="ECO:0008006" key="3">
    <source>
        <dbReference type="Google" id="ProtNLM"/>
    </source>
</evidence>
<dbReference type="Proteomes" id="UP000179233">
    <property type="component" value="Unassembled WGS sequence"/>
</dbReference>
<organism evidence="1 2">
    <name type="scientific">Candidatus Chisholmbacteria bacterium RIFCSPHIGHO2_01_FULL_52_32</name>
    <dbReference type="NCBI Taxonomy" id="1797591"/>
    <lineage>
        <taxon>Bacteria</taxon>
        <taxon>Candidatus Chisholmiibacteriota</taxon>
    </lineage>
</organism>
<gene>
    <name evidence="1" type="ORF">A2786_04600</name>
</gene>
<dbReference type="EMBL" id="MHCJ01000003">
    <property type="protein sequence ID" value="OGY18746.1"/>
    <property type="molecule type" value="Genomic_DNA"/>
</dbReference>
<evidence type="ECO:0000313" key="1">
    <source>
        <dbReference type="EMBL" id="OGY18746.1"/>
    </source>
</evidence>
<comment type="caution">
    <text evidence="1">The sequence shown here is derived from an EMBL/GenBank/DDBJ whole genome shotgun (WGS) entry which is preliminary data.</text>
</comment>